<keyword evidence="1 3" id="KW-0378">Hydrolase</keyword>
<sequence length="596" mass="68510">MKEEALNNDTLQVGPYHFQLSGCNEQFRGSMTRATVQEGVELIHIKLEGESLQQPPTIELIWHHPGIDIQGSWYPSAYRSKRLRVDWEEGVVSKSTYSAPVFSLFNVQGSNRLTFAFSDALNSVALSAGVNEETATFRCGVKLFFEPSAPMSVYEATLRLDTREIAYYECLNDVQKWWVSLPGYTPALVPESAKLPMYSTWYSFHQQLTSEGIEQECRLAKQLGCEAVIVDDGWQTSDNTRGYAYCGDWEVCDEKIPDMKAHVERVHQLGMKYLLWYSVPFIGFKSKNWDRYKGKMLKTIDSLQTGVLDPRYPDVREFIINLYETALAEWDLDGFKLDFVDSFVGTEETIYKEDSSMDYISIPEAVDCLMSNIIDRLRLIKPDVMIEFRQNYIGPLMRKYGNMFRATDCPNDAIENRIRTLDVRLLSGDTVVHSDMMMWHPQEPVESSALQIVNTLFSVPQISVLLDRLPEEHLQMVRYWLSFWREHRDVLLDGRLKPQHPDFLYPLVIADNGHKRIVCAYGDVTVKQGGIHPELVLFVNGTLNSRIYVEIEEDWGAKWVEVRDCKGQLITKERLELKAGIHRLDIPPCGVATVYE</sequence>
<dbReference type="Proteomes" id="UP001527099">
    <property type="component" value="Unassembled WGS sequence"/>
</dbReference>
<organism evidence="3 4">
    <name type="scientific">Paenibacillus alginolyticus</name>
    <dbReference type="NCBI Taxonomy" id="59839"/>
    <lineage>
        <taxon>Bacteria</taxon>
        <taxon>Bacillati</taxon>
        <taxon>Bacillota</taxon>
        <taxon>Bacilli</taxon>
        <taxon>Bacillales</taxon>
        <taxon>Paenibacillaceae</taxon>
        <taxon>Paenibacillus</taxon>
    </lineage>
</organism>
<keyword evidence="4" id="KW-1185">Reference proteome</keyword>
<keyword evidence="2 3" id="KW-0326">Glycosidase</keyword>
<dbReference type="GO" id="GO:0004557">
    <property type="term" value="F:alpha-galactosidase activity"/>
    <property type="evidence" value="ECO:0007669"/>
    <property type="project" value="UniProtKB-EC"/>
</dbReference>
<evidence type="ECO:0000313" key="3">
    <source>
        <dbReference type="EMBL" id="MCY9693610.1"/>
    </source>
</evidence>
<gene>
    <name evidence="3" type="ORF">M5X19_11980</name>
</gene>
<dbReference type="SUPFAM" id="SSF51445">
    <property type="entry name" value="(Trans)glycosidases"/>
    <property type="match status" value="1"/>
</dbReference>
<proteinExistence type="predicted"/>
<evidence type="ECO:0000256" key="2">
    <source>
        <dbReference type="ARBA" id="ARBA00023295"/>
    </source>
</evidence>
<evidence type="ECO:0000313" key="4">
    <source>
        <dbReference type="Proteomes" id="UP001527099"/>
    </source>
</evidence>
<dbReference type="InterPro" id="IPR017853">
    <property type="entry name" value="GH"/>
</dbReference>
<dbReference type="RefSeq" id="WP_029193858.1">
    <property type="nucleotide sequence ID" value="NZ_JAMDMW010000047.1"/>
</dbReference>
<dbReference type="InterPro" id="IPR013785">
    <property type="entry name" value="Aldolase_TIM"/>
</dbReference>
<comment type="caution">
    <text evidence="3">The sequence shown here is derived from an EMBL/GenBank/DDBJ whole genome shotgun (WGS) entry which is preliminary data.</text>
</comment>
<dbReference type="Pfam" id="PF02065">
    <property type="entry name" value="Melibiase"/>
    <property type="match status" value="1"/>
</dbReference>
<dbReference type="CDD" id="cd14791">
    <property type="entry name" value="GH36"/>
    <property type="match status" value="1"/>
</dbReference>
<name>A0ABT4GBR5_9BACL</name>
<evidence type="ECO:0000256" key="1">
    <source>
        <dbReference type="ARBA" id="ARBA00022801"/>
    </source>
</evidence>
<dbReference type="PANTHER" id="PTHR43053">
    <property type="entry name" value="GLYCOSIDASE FAMILY 31"/>
    <property type="match status" value="1"/>
</dbReference>
<dbReference type="EC" id="3.2.1.22" evidence="3"/>
<dbReference type="Gene3D" id="3.20.20.70">
    <property type="entry name" value="Aldolase class I"/>
    <property type="match status" value="1"/>
</dbReference>
<dbReference type="EMBL" id="JAMDMX010000037">
    <property type="protein sequence ID" value="MCY9693610.1"/>
    <property type="molecule type" value="Genomic_DNA"/>
</dbReference>
<dbReference type="PANTHER" id="PTHR43053:SF3">
    <property type="entry name" value="ALPHA-GALACTOSIDASE C-RELATED"/>
    <property type="match status" value="1"/>
</dbReference>
<protein>
    <submittedName>
        <fullName evidence="3">Alpha-galactosidase</fullName>
        <ecNumber evidence="3">3.2.1.22</ecNumber>
    </submittedName>
</protein>
<reference evidence="3 4" key="1">
    <citation type="submission" date="2022-05" db="EMBL/GenBank/DDBJ databases">
        <title>Genome Sequencing of Bee-Associated Microbes.</title>
        <authorList>
            <person name="Dunlap C."/>
        </authorList>
    </citation>
    <scope>NUCLEOTIDE SEQUENCE [LARGE SCALE GENOMIC DNA]</scope>
    <source>
        <strain evidence="3 4">NRRL B-14421</strain>
    </source>
</reference>
<accession>A0ABT4GBR5</accession>
<dbReference type="InterPro" id="IPR050985">
    <property type="entry name" value="Alpha-glycosidase_related"/>
</dbReference>
<dbReference type="InterPro" id="IPR002252">
    <property type="entry name" value="Glyco_hydro_36"/>
</dbReference>